<dbReference type="Proteomes" id="UP000590740">
    <property type="component" value="Unassembled WGS sequence"/>
</dbReference>
<dbReference type="InterPro" id="IPR013568">
    <property type="entry name" value="SEFIR_dom"/>
</dbReference>
<sequence length="400" mass="45072">MIDSHIALELFLITMVFLTYRHENEEHKKCVLEFAVYLRDAGVNVVVDQLYFCSNRGGPDMGWPKWCAQQVKDADQVLIIASSGWFRCFEGKEVDGVGLGAACEAHLIFQQLYNVGWVTNKFRIVVIETSGSITIPNEIEGYHRYNAQKPDEVDHLLEWLGCPKVTPHPNNQYWLENTPDITWPFADALHVRDAFADLLTRSAKHRVLLVRGGSELGKTSMTQHMLGLGLACSWLACGRLDLKGGTGLDEELSSFAQHLIGAGEMEEVMGNGKVVDRLRRLFVYLQKRATPTLLIVDTYDDSQAREFSDWVEKLLLVATPRADWLRVVVAGQRVPDNRAASWAGQAQFTKLEAPSCEDWITCAKKYRPDVNEEFIQQLHSLANGRASLLWNLLGPKSLNN</sequence>
<reference evidence="2 3" key="1">
    <citation type="submission" date="2020-08" db="EMBL/GenBank/DDBJ databases">
        <title>Genomic Encyclopedia of Type Strains, Phase IV (KMG-IV): sequencing the most valuable type-strain genomes for metagenomic binning, comparative biology and taxonomic classification.</title>
        <authorList>
            <person name="Goeker M."/>
        </authorList>
    </citation>
    <scope>NUCLEOTIDE SEQUENCE [LARGE SCALE GENOMIC DNA]</scope>
    <source>
        <strain evidence="2 3">DSM 12252</strain>
    </source>
</reference>
<proteinExistence type="predicted"/>
<comment type="caution">
    <text evidence="2">The sequence shown here is derived from an EMBL/GenBank/DDBJ whole genome shotgun (WGS) entry which is preliminary data.</text>
</comment>
<gene>
    <name evidence="2" type="ORF">HNQ65_001084</name>
</gene>
<dbReference type="Gene3D" id="3.40.50.11530">
    <property type="match status" value="1"/>
</dbReference>
<feature type="domain" description="SEFIR" evidence="1">
    <location>
        <begin position="13"/>
        <end position="156"/>
    </location>
</feature>
<protein>
    <recommendedName>
        <fullName evidence="1">SEFIR domain-containing protein</fullName>
    </recommendedName>
</protein>
<dbReference type="RefSeq" id="WP_184338463.1">
    <property type="nucleotide sequence ID" value="NZ_JACHIG010000002.1"/>
</dbReference>
<evidence type="ECO:0000313" key="3">
    <source>
        <dbReference type="Proteomes" id="UP000590740"/>
    </source>
</evidence>
<dbReference type="Pfam" id="PF08357">
    <property type="entry name" value="SEFIR"/>
    <property type="match status" value="1"/>
</dbReference>
<evidence type="ECO:0000313" key="2">
    <source>
        <dbReference type="EMBL" id="MBB5031516.1"/>
    </source>
</evidence>
<evidence type="ECO:0000259" key="1">
    <source>
        <dbReference type="PROSITE" id="PS51534"/>
    </source>
</evidence>
<dbReference type="EMBL" id="JACHIG010000002">
    <property type="protein sequence ID" value="MBB5031516.1"/>
    <property type="molecule type" value="Genomic_DNA"/>
</dbReference>
<dbReference type="PROSITE" id="PS51534">
    <property type="entry name" value="SEFIR"/>
    <property type="match status" value="1"/>
</dbReference>
<keyword evidence="3" id="KW-1185">Reference proteome</keyword>
<name>A0A7W7Y8B7_9BACT</name>
<organism evidence="2 3">
    <name type="scientific">Prosthecobacter vanneervenii</name>
    <dbReference type="NCBI Taxonomy" id="48466"/>
    <lineage>
        <taxon>Bacteria</taxon>
        <taxon>Pseudomonadati</taxon>
        <taxon>Verrucomicrobiota</taxon>
        <taxon>Verrucomicrobiia</taxon>
        <taxon>Verrucomicrobiales</taxon>
        <taxon>Verrucomicrobiaceae</taxon>
        <taxon>Prosthecobacter</taxon>
    </lineage>
</organism>
<accession>A0A7W7Y8B7</accession>
<dbReference type="AlphaFoldDB" id="A0A7W7Y8B7"/>